<evidence type="ECO:0000256" key="4">
    <source>
        <dbReference type="ARBA" id="ARBA00023136"/>
    </source>
</evidence>
<comment type="subcellular location">
    <subcellularLocation>
        <location evidence="1">Membrane</location>
        <topology evidence="1">Multi-pass membrane protein</topology>
    </subcellularLocation>
</comment>
<dbReference type="GO" id="GO:0016020">
    <property type="term" value="C:membrane"/>
    <property type="evidence" value="ECO:0007669"/>
    <property type="project" value="UniProtKB-SubCell"/>
</dbReference>
<keyword evidence="2 7" id="KW-0812">Transmembrane</keyword>
<feature type="transmembrane region" description="Helical" evidence="7">
    <location>
        <begin position="157"/>
        <end position="180"/>
    </location>
</feature>
<dbReference type="PANTHER" id="PTHR33048:SF47">
    <property type="entry name" value="INTEGRAL MEMBRANE PROTEIN-RELATED"/>
    <property type="match status" value="1"/>
</dbReference>
<comment type="similarity">
    <text evidence="5">Belongs to the SAT4 family.</text>
</comment>
<evidence type="ECO:0000259" key="8">
    <source>
        <dbReference type="Pfam" id="PF20684"/>
    </source>
</evidence>
<evidence type="ECO:0000256" key="2">
    <source>
        <dbReference type="ARBA" id="ARBA00022692"/>
    </source>
</evidence>
<evidence type="ECO:0000256" key="1">
    <source>
        <dbReference type="ARBA" id="ARBA00004141"/>
    </source>
</evidence>
<feature type="transmembrane region" description="Helical" evidence="7">
    <location>
        <begin position="87"/>
        <end position="108"/>
    </location>
</feature>
<feature type="transmembrane region" description="Helical" evidence="7">
    <location>
        <begin position="38"/>
        <end position="60"/>
    </location>
</feature>
<reference evidence="9" key="1">
    <citation type="journal article" date="2020" name="Stud. Mycol.">
        <title>101 Dothideomycetes genomes: a test case for predicting lifestyles and emergence of pathogens.</title>
        <authorList>
            <person name="Haridas S."/>
            <person name="Albert R."/>
            <person name="Binder M."/>
            <person name="Bloem J."/>
            <person name="Labutti K."/>
            <person name="Salamov A."/>
            <person name="Andreopoulos B."/>
            <person name="Baker S."/>
            <person name="Barry K."/>
            <person name="Bills G."/>
            <person name="Bluhm B."/>
            <person name="Cannon C."/>
            <person name="Castanera R."/>
            <person name="Culley D."/>
            <person name="Daum C."/>
            <person name="Ezra D."/>
            <person name="Gonzalez J."/>
            <person name="Henrissat B."/>
            <person name="Kuo A."/>
            <person name="Liang C."/>
            <person name="Lipzen A."/>
            <person name="Lutzoni F."/>
            <person name="Magnuson J."/>
            <person name="Mondo S."/>
            <person name="Nolan M."/>
            <person name="Ohm R."/>
            <person name="Pangilinan J."/>
            <person name="Park H.-J."/>
            <person name="Ramirez L."/>
            <person name="Alfaro M."/>
            <person name="Sun H."/>
            <person name="Tritt A."/>
            <person name="Yoshinaga Y."/>
            <person name="Zwiers L.-H."/>
            <person name="Turgeon B."/>
            <person name="Goodwin S."/>
            <person name="Spatafora J."/>
            <person name="Crous P."/>
            <person name="Grigoriev I."/>
        </authorList>
    </citation>
    <scope>NUCLEOTIDE SEQUENCE</scope>
    <source>
        <strain evidence="9">CBS 260.36</strain>
    </source>
</reference>
<proteinExistence type="inferred from homology"/>
<evidence type="ECO:0000256" key="5">
    <source>
        <dbReference type="ARBA" id="ARBA00038359"/>
    </source>
</evidence>
<protein>
    <recommendedName>
        <fullName evidence="8">Rhodopsin domain-containing protein</fullName>
    </recommendedName>
</protein>
<evidence type="ECO:0000313" key="9">
    <source>
        <dbReference type="EMBL" id="KAF2151246.1"/>
    </source>
</evidence>
<feature type="region of interest" description="Disordered" evidence="6">
    <location>
        <begin position="237"/>
        <end position="258"/>
    </location>
</feature>
<gene>
    <name evidence="9" type="ORF">K461DRAFT_280033</name>
</gene>
<dbReference type="InterPro" id="IPR052337">
    <property type="entry name" value="SAT4-like"/>
</dbReference>
<dbReference type="OrthoDB" id="3858933at2759"/>
<evidence type="ECO:0000256" key="6">
    <source>
        <dbReference type="SAM" id="MobiDB-lite"/>
    </source>
</evidence>
<dbReference type="EMBL" id="ML996088">
    <property type="protein sequence ID" value="KAF2151246.1"/>
    <property type="molecule type" value="Genomic_DNA"/>
</dbReference>
<name>A0A9P4IX39_9PEZI</name>
<dbReference type="InterPro" id="IPR049326">
    <property type="entry name" value="Rhodopsin_dom_fungi"/>
</dbReference>
<feature type="transmembrane region" description="Helical" evidence="7">
    <location>
        <begin position="120"/>
        <end position="142"/>
    </location>
</feature>
<sequence length="258" mass="28592">MASMWEVPLVLTMVLIRAAIATFFLRVLPKEDNRAKRLIIHAIFWVYAVFMLTFMFVNVFQCGNPLKKEYNYRPYCLNGKAEDILPIVVRIVTMVLDWLMTMVPVVVVVRSASLSIRSKLSVICLMLLAGAGSTVSVLTIVYNDLGTFHGPQSFSTFMIYTMLSLAENAVAIIVVSLAALRPLFRKIFGNSSQSPRSSANQQIWFSQGATFRNAPPPAAAYHADNVVLLNGWDANAKSGPSKQSGTIHTQPQHPYFGS</sequence>
<feature type="transmembrane region" description="Helical" evidence="7">
    <location>
        <begin position="6"/>
        <end position="26"/>
    </location>
</feature>
<feature type="domain" description="Rhodopsin" evidence="8">
    <location>
        <begin position="9"/>
        <end position="186"/>
    </location>
</feature>
<evidence type="ECO:0000256" key="7">
    <source>
        <dbReference type="SAM" id="Phobius"/>
    </source>
</evidence>
<keyword evidence="4 7" id="KW-0472">Membrane</keyword>
<dbReference type="Pfam" id="PF20684">
    <property type="entry name" value="Fung_rhodopsin"/>
    <property type="match status" value="1"/>
</dbReference>
<feature type="compositionally biased region" description="Polar residues" evidence="6">
    <location>
        <begin position="238"/>
        <end position="252"/>
    </location>
</feature>
<dbReference type="PANTHER" id="PTHR33048">
    <property type="entry name" value="PTH11-LIKE INTEGRAL MEMBRANE PROTEIN (AFU_ORTHOLOGUE AFUA_5G11245)"/>
    <property type="match status" value="1"/>
</dbReference>
<comment type="caution">
    <text evidence="9">The sequence shown here is derived from an EMBL/GenBank/DDBJ whole genome shotgun (WGS) entry which is preliminary data.</text>
</comment>
<organism evidence="9 10">
    <name type="scientific">Myriangium duriaei CBS 260.36</name>
    <dbReference type="NCBI Taxonomy" id="1168546"/>
    <lineage>
        <taxon>Eukaryota</taxon>
        <taxon>Fungi</taxon>
        <taxon>Dikarya</taxon>
        <taxon>Ascomycota</taxon>
        <taxon>Pezizomycotina</taxon>
        <taxon>Dothideomycetes</taxon>
        <taxon>Dothideomycetidae</taxon>
        <taxon>Myriangiales</taxon>
        <taxon>Myriangiaceae</taxon>
        <taxon>Myriangium</taxon>
    </lineage>
</organism>
<accession>A0A9P4IX39</accession>
<dbReference type="Proteomes" id="UP000799439">
    <property type="component" value="Unassembled WGS sequence"/>
</dbReference>
<evidence type="ECO:0000313" key="10">
    <source>
        <dbReference type="Proteomes" id="UP000799439"/>
    </source>
</evidence>
<evidence type="ECO:0000256" key="3">
    <source>
        <dbReference type="ARBA" id="ARBA00022989"/>
    </source>
</evidence>
<keyword evidence="10" id="KW-1185">Reference proteome</keyword>
<dbReference type="AlphaFoldDB" id="A0A9P4IX39"/>
<keyword evidence="3 7" id="KW-1133">Transmembrane helix</keyword>